<keyword evidence="3" id="KW-1185">Reference proteome</keyword>
<evidence type="ECO:0000256" key="1">
    <source>
        <dbReference type="SAM" id="MobiDB-lite"/>
    </source>
</evidence>
<dbReference type="EMBL" id="PQXM01000135">
    <property type="protein sequence ID" value="TGO76801.1"/>
    <property type="molecule type" value="Genomic_DNA"/>
</dbReference>
<evidence type="ECO:0000313" key="2">
    <source>
        <dbReference type="EMBL" id="TGO76801.1"/>
    </source>
</evidence>
<name>A0A4Z1JSK5_9HELO</name>
<proteinExistence type="predicted"/>
<gene>
    <name evidence="2" type="ORF">BELL_0136g00080</name>
</gene>
<comment type="caution">
    <text evidence="2">The sequence shown here is derived from an EMBL/GenBank/DDBJ whole genome shotgun (WGS) entry which is preliminary data.</text>
</comment>
<sequence length="134" mass="14757">MPFSFLTHRSKPKTTKEENEVDERSTPNGGSSHHEKSHSATTSLPVPLILPSPRHSLDPNLPDPISIQSIPSRTSISPDLDPEKVSDTPIDISLNSPYPQVRAAVRNTALCLSLRETGLKETNLNLSYEVHIEV</sequence>
<feature type="compositionally biased region" description="Basic and acidic residues" evidence="1">
    <location>
        <begin position="14"/>
        <end position="25"/>
    </location>
</feature>
<dbReference type="Proteomes" id="UP000297229">
    <property type="component" value="Unassembled WGS sequence"/>
</dbReference>
<protein>
    <submittedName>
        <fullName evidence="2">Uncharacterized protein</fullName>
    </submittedName>
</protein>
<evidence type="ECO:0000313" key="3">
    <source>
        <dbReference type="Proteomes" id="UP000297229"/>
    </source>
</evidence>
<dbReference type="AlphaFoldDB" id="A0A4Z1JSK5"/>
<feature type="region of interest" description="Disordered" evidence="1">
    <location>
        <begin position="1"/>
        <end position="91"/>
    </location>
</feature>
<organism evidence="2 3">
    <name type="scientific">Botrytis elliptica</name>
    <dbReference type="NCBI Taxonomy" id="278938"/>
    <lineage>
        <taxon>Eukaryota</taxon>
        <taxon>Fungi</taxon>
        <taxon>Dikarya</taxon>
        <taxon>Ascomycota</taxon>
        <taxon>Pezizomycotina</taxon>
        <taxon>Leotiomycetes</taxon>
        <taxon>Helotiales</taxon>
        <taxon>Sclerotiniaceae</taxon>
        <taxon>Botrytis</taxon>
    </lineage>
</organism>
<feature type="compositionally biased region" description="Polar residues" evidence="1">
    <location>
        <begin position="66"/>
        <end position="77"/>
    </location>
</feature>
<reference evidence="2 3" key="1">
    <citation type="submission" date="2017-12" db="EMBL/GenBank/DDBJ databases">
        <title>Comparative genomics of Botrytis spp.</title>
        <authorList>
            <person name="Valero-Jimenez C.A."/>
            <person name="Tapia P."/>
            <person name="Veloso J."/>
            <person name="Silva-Moreno E."/>
            <person name="Staats M."/>
            <person name="Valdes J.H."/>
            <person name="Van Kan J.A.L."/>
        </authorList>
    </citation>
    <scope>NUCLEOTIDE SEQUENCE [LARGE SCALE GENOMIC DNA]</scope>
    <source>
        <strain evidence="2 3">Be9601</strain>
    </source>
</reference>
<accession>A0A4Z1JSK5</accession>